<keyword evidence="5" id="KW-1185">Reference proteome</keyword>
<evidence type="ECO:0000256" key="1">
    <source>
        <dbReference type="ARBA" id="ARBA00005043"/>
    </source>
</evidence>
<protein>
    <recommendedName>
        <fullName evidence="6">Elongator complex protein 6</fullName>
    </recommendedName>
</protein>
<dbReference type="PANTHER" id="PTHR16184:SF6">
    <property type="entry name" value="ELONGATOR COMPLEX PROTEIN 6"/>
    <property type="match status" value="1"/>
</dbReference>
<reference evidence="4 5" key="1">
    <citation type="journal article" date="2021" name="Nat. Commun.">
        <title>Genetic determinants of endophytism in the Arabidopsis root mycobiome.</title>
        <authorList>
            <person name="Mesny F."/>
            <person name="Miyauchi S."/>
            <person name="Thiergart T."/>
            <person name="Pickel B."/>
            <person name="Atanasova L."/>
            <person name="Karlsson M."/>
            <person name="Huettel B."/>
            <person name="Barry K.W."/>
            <person name="Haridas S."/>
            <person name="Chen C."/>
            <person name="Bauer D."/>
            <person name="Andreopoulos W."/>
            <person name="Pangilinan J."/>
            <person name="LaButti K."/>
            <person name="Riley R."/>
            <person name="Lipzen A."/>
            <person name="Clum A."/>
            <person name="Drula E."/>
            <person name="Henrissat B."/>
            <person name="Kohler A."/>
            <person name="Grigoriev I.V."/>
            <person name="Martin F.M."/>
            <person name="Hacquard S."/>
        </authorList>
    </citation>
    <scope>NUCLEOTIDE SEQUENCE [LARGE SCALE GENOMIC DNA]</scope>
    <source>
        <strain evidence="4 5">MPI-SDFR-AT-0080</strain>
    </source>
</reference>
<comment type="caution">
    <text evidence="4">The sequence shown here is derived from an EMBL/GenBank/DDBJ whole genome shotgun (WGS) entry which is preliminary data.</text>
</comment>
<feature type="region of interest" description="Disordered" evidence="3">
    <location>
        <begin position="145"/>
        <end position="172"/>
    </location>
</feature>
<dbReference type="PANTHER" id="PTHR16184">
    <property type="entry name" value="ELONGATOR COMPLEX PROTEIN 6"/>
    <property type="match status" value="1"/>
</dbReference>
<dbReference type="EMBL" id="JAGTJR010000007">
    <property type="protein sequence ID" value="KAH7057293.1"/>
    <property type="molecule type" value="Genomic_DNA"/>
</dbReference>
<name>A0ABQ8GJ26_9PEZI</name>
<evidence type="ECO:0008006" key="6">
    <source>
        <dbReference type="Google" id="ProtNLM"/>
    </source>
</evidence>
<sequence>MPPPSSRIPSLLQPYVSLPSAGSLHLLTSILGASTNWLVIRYLCSALAGSDARKARPTAVGHELQPEAREEAVAVILVSFLRDWEFWKTESRRAGGLDLARLAQQNRLAFVDGLSHLFLPTDAGTASQPPTASPLPLRTGRAIAPRTAPQAPPTRPSAPASTPAAPASTFPLTSPTLSALTTTIQQAQTHLTAASPKRILLILDAPDYLLAAGDPHASDATTPTTLASAILALRAGVHATVLSLSADTPLVASAADAIAQGTNPSGAGSGSHTPLESAHAAFLVGQAHVADVCLSLRLLDTGFAADVSGVLRVTRGDNEGEEGEEGEEVQEVHEKEVLYYVGGDGSVRVFERGAGGANT</sequence>
<comment type="similarity">
    <text evidence="2">Belongs to the ELP6 family.</text>
</comment>
<gene>
    <name evidence="4" type="ORF">B0J12DRAFT_568486</name>
</gene>
<evidence type="ECO:0000313" key="5">
    <source>
        <dbReference type="Proteomes" id="UP000774617"/>
    </source>
</evidence>
<evidence type="ECO:0000256" key="2">
    <source>
        <dbReference type="ARBA" id="ARBA00008837"/>
    </source>
</evidence>
<evidence type="ECO:0000256" key="3">
    <source>
        <dbReference type="SAM" id="MobiDB-lite"/>
    </source>
</evidence>
<accession>A0ABQ8GJ26</accession>
<dbReference type="InterPro" id="IPR027417">
    <property type="entry name" value="P-loop_NTPase"/>
</dbReference>
<comment type="pathway">
    <text evidence="1">tRNA modification; 5-methoxycarbonylmethyl-2-thiouridine-tRNA biosynthesis.</text>
</comment>
<dbReference type="Proteomes" id="UP000774617">
    <property type="component" value="Unassembled WGS sequence"/>
</dbReference>
<proteinExistence type="inferred from homology"/>
<dbReference type="Gene3D" id="3.40.50.300">
    <property type="entry name" value="P-loop containing nucleotide triphosphate hydrolases"/>
    <property type="match status" value="1"/>
</dbReference>
<evidence type="ECO:0000313" key="4">
    <source>
        <dbReference type="EMBL" id="KAH7057293.1"/>
    </source>
</evidence>
<dbReference type="CDD" id="cd19495">
    <property type="entry name" value="Elp6"/>
    <property type="match status" value="1"/>
</dbReference>
<organism evidence="4 5">
    <name type="scientific">Macrophomina phaseolina</name>
    <dbReference type="NCBI Taxonomy" id="35725"/>
    <lineage>
        <taxon>Eukaryota</taxon>
        <taxon>Fungi</taxon>
        <taxon>Dikarya</taxon>
        <taxon>Ascomycota</taxon>
        <taxon>Pezizomycotina</taxon>
        <taxon>Dothideomycetes</taxon>
        <taxon>Dothideomycetes incertae sedis</taxon>
        <taxon>Botryosphaeriales</taxon>
        <taxon>Botryosphaeriaceae</taxon>
        <taxon>Macrophomina</taxon>
    </lineage>
</organism>
<dbReference type="InterPro" id="IPR018627">
    <property type="entry name" value="ELP6"/>
</dbReference>
<feature type="compositionally biased region" description="Low complexity" evidence="3">
    <location>
        <begin position="157"/>
        <end position="172"/>
    </location>
</feature>